<dbReference type="InterPro" id="IPR003656">
    <property type="entry name" value="Znf_BED"/>
</dbReference>
<dbReference type="SMART" id="SM00614">
    <property type="entry name" value="ZnF_BED"/>
    <property type="match status" value="1"/>
</dbReference>
<gene>
    <name evidence="7" type="ORF">CCACVL1_22544</name>
</gene>
<name>A0A1R3GY61_COCAP</name>
<feature type="domain" description="BED-type" evidence="6">
    <location>
        <begin position="80"/>
        <end position="134"/>
    </location>
</feature>
<dbReference type="SUPFAM" id="SSF57667">
    <property type="entry name" value="beta-beta-alpha zinc fingers"/>
    <property type="match status" value="1"/>
</dbReference>
<accession>A0A1R3GY61</accession>
<keyword evidence="1" id="KW-0479">Metal-binding</keyword>
<dbReference type="InterPro" id="IPR053031">
    <property type="entry name" value="Cuticle_assoc_protein"/>
</dbReference>
<keyword evidence="2 4" id="KW-0863">Zinc-finger</keyword>
<evidence type="ECO:0000256" key="1">
    <source>
        <dbReference type="ARBA" id="ARBA00022723"/>
    </source>
</evidence>
<protein>
    <submittedName>
        <fullName evidence="7">Putative Zinc finger, BED-type</fullName>
    </submittedName>
</protein>
<dbReference type="GO" id="GO:0006357">
    <property type="term" value="P:regulation of transcription by RNA polymerase II"/>
    <property type="evidence" value="ECO:0007669"/>
    <property type="project" value="TreeGrafter"/>
</dbReference>
<dbReference type="AlphaFoldDB" id="A0A1R3GY61"/>
<dbReference type="GO" id="GO:0008270">
    <property type="term" value="F:zinc ion binding"/>
    <property type="evidence" value="ECO:0007669"/>
    <property type="project" value="UniProtKB-KW"/>
</dbReference>
<feature type="region of interest" description="Disordered" evidence="5">
    <location>
        <begin position="37"/>
        <end position="79"/>
    </location>
</feature>
<dbReference type="Gramene" id="OMO62987">
    <property type="protein sequence ID" value="OMO62987"/>
    <property type="gene ID" value="CCACVL1_22544"/>
</dbReference>
<feature type="compositionally biased region" description="Polar residues" evidence="5">
    <location>
        <begin position="37"/>
        <end position="66"/>
    </location>
</feature>
<dbReference type="GO" id="GO:0005634">
    <property type="term" value="C:nucleus"/>
    <property type="evidence" value="ECO:0007669"/>
    <property type="project" value="TreeGrafter"/>
</dbReference>
<keyword evidence="3" id="KW-0862">Zinc</keyword>
<sequence>MLARYFEMDFDSNSNDDLELMGDNGRNASIPSSVNFASSCAQGTSPSPNPVETSSLGLPLAANTSDLPPRPESSSKKSCKLTSDVWEHFDRTVSDGGYRVVCNFCKHELKAGGRNGTSSVRNHLKICPRKTNEDIESSSSVTDGTSYCLFIADEDAEG</sequence>
<dbReference type="PROSITE" id="PS50808">
    <property type="entry name" value="ZF_BED"/>
    <property type="match status" value="1"/>
</dbReference>
<comment type="caution">
    <text evidence="7">The sequence shown here is derived from an EMBL/GenBank/DDBJ whole genome shotgun (WGS) entry which is preliminary data.</text>
</comment>
<keyword evidence="8" id="KW-1185">Reference proteome</keyword>
<dbReference type="GO" id="GO:1990837">
    <property type="term" value="F:sequence-specific double-stranded DNA binding"/>
    <property type="evidence" value="ECO:0007669"/>
    <property type="project" value="TreeGrafter"/>
</dbReference>
<evidence type="ECO:0000256" key="3">
    <source>
        <dbReference type="ARBA" id="ARBA00022833"/>
    </source>
</evidence>
<dbReference type="InterPro" id="IPR036236">
    <property type="entry name" value="Znf_C2H2_sf"/>
</dbReference>
<evidence type="ECO:0000259" key="6">
    <source>
        <dbReference type="PROSITE" id="PS50808"/>
    </source>
</evidence>
<evidence type="ECO:0000313" key="7">
    <source>
        <dbReference type="EMBL" id="OMO62987.1"/>
    </source>
</evidence>
<evidence type="ECO:0000256" key="2">
    <source>
        <dbReference type="ARBA" id="ARBA00022771"/>
    </source>
</evidence>
<dbReference type="OrthoDB" id="1937726at2759"/>
<evidence type="ECO:0000256" key="5">
    <source>
        <dbReference type="SAM" id="MobiDB-lite"/>
    </source>
</evidence>
<reference evidence="7 8" key="1">
    <citation type="submission" date="2013-09" db="EMBL/GenBank/DDBJ databases">
        <title>Corchorus capsularis genome sequencing.</title>
        <authorList>
            <person name="Alam M."/>
            <person name="Haque M.S."/>
            <person name="Islam M.S."/>
            <person name="Emdad E.M."/>
            <person name="Islam M.M."/>
            <person name="Ahmed B."/>
            <person name="Halim A."/>
            <person name="Hossen Q.M.M."/>
            <person name="Hossain M.Z."/>
            <person name="Ahmed R."/>
            <person name="Khan M.M."/>
            <person name="Islam R."/>
            <person name="Rashid M.M."/>
            <person name="Khan S.A."/>
            <person name="Rahman M.S."/>
            <person name="Alam M."/>
        </authorList>
    </citation>
    <scope>NUCLEOTIDE SEQUENCE [LARGE SCALE GENOMIC DNA]</scope>
    <source>
        <strain evidence="8">cv. CVL-1</strain>
        <tissue evidence="7">Whole seedling</tissue>
    </source>
</reference>
<dbReference type="EMBL" id="AWWV01013068">
    <property type="protein sequence ID" value="OMO62987.1"/>
    <property type="molecule type" value="Genomic_DNA"/>
</dbReference>
<dbReference type="Pfam" id="PF02892">
    <property type="entry name" value="zf-BED"/>
    <property type="match status" value="1"/>
</dbReference>
<dbReference type="PANTHER" id="PTHR34396:SF22">
    <property type="entry name" value="ZINC FINGER BED DOMAIN-CONTAINING PROTEIN DAYSLEEPER-LIKE"/>
    <property type="match status" value="1"/>
</dbReference>
<evidence type="ECO:0000313" key="8">
    <source>
        <dbReference type="Proteomes" id="UP000188268"/>
    </source>
</evidence>
<organism evidence="7 8">
    <name type="scientific">Corchorus capsularis</name>
    <name type="common">Jute</name>
    <dbReference type="NCBI Taxonomy" id="210143"/>
    <lineage>
        <taxon>Eukaryota</taxon>
        <taxon>Viridiplantae</taxon>
        <taxon>Streptophyta</taxon>
        <taxon>Embryophyta</taxon>
        <taxon>Tracheophyta</taxon>
        <taxon>Spermatophyta</taxon>
        <taxon>Magnoliopsida</taxon>
        <taxon>eudicotyledons</taxon>
        <taxon>Gunneridae</taxon>
        <taxon>Pentapetalae</taxon>
        <taxon>rosids</taxon>
        <taxon>malvids</taxon>
        <taxon>Malvales</taxon>
        <taxon>Malvaceae</taxon>
        <taxon>Grewioideae</taxon>
        <taxon>Apeibeae</taxon>
        <taxon>Corchorus</taxon>
    </lineage>
</organism>
<proteinExistence type="predicted"/>
<evidence type="ECO:0000256" key="4">
    <source>
        <dbReference type="PROSITE-ProRule" id="PRU00027"/>
    </source>
</evidence>
<dbReference type="Proteomes" id="UP000188268">
    <property type="component" value="Unassembled WGS sequence"/>
</dbReference>
<dbReference type="PANTHER" id="PTHR34396">
    <property type="entry name" value="OS03G0264950 PROTEIN-RELATED"/>
    <property type="match status" value="1"/>
</dbReference>